<evidence type="ECO:0000256" key="1">
    <source>
        <dbReference type="ARBA" id="ARBA00004141"/>
    </source>
</evidence>
<keyword evidence="5 6" id="KW-0472">Membrane</keyword>
<feature type="transmembrane region" description="Helical" evidence="6">
    <location>
        <begin position="480"/>
        <end position="498"/>
    </location>
</feature>
<dbReference type="STRING" id="1462996.AWM70_13960"/>
<feature type="transmembrane region" description="Helical" evidence="6">
    <location>
        <begin position="440"/>
        <end position="460"/>
    </location>
</feature>
<dbReference type="GO" id="GO:0033573">
    <property type="term" value="C:high-affinity iron permease complex"/>
    <property type="evidence" value="ECO:0007669"/>
    <property type="project" value="InterPro"/>
</dbReference>
<gene>
    <name evidence="7" type="ORF">AWM70_13960</name>
</gene>
<reference evidence="7 8" key="1">
    <citation type="submission" date="2016-01" db="EMBL/GenBank/DDBJ databases">
        <title>Complete Genome Sequence of Paenibacillus yonginensis DCY84, a novel Plant Growth-Promoting Bacteria with Elicitation of Induced Systemic Resistance.</title>
        <authorList>
            <person name="Kim Y.J."/>
            <person name="Yang D.C."/>
            <person name="Sukweenadhi J."/>
        </authorList>
    </citation>
    <scope>NUCLEOTIDE SEQUENCE [LARGE SCALE GENOMIC DNA]</scope>
    <source>
        <strain evidence="7 8">DCY84</strain>
    </source>
</reference>
<evidence type="ECO:0000256" key="5">
    <source>
        <dbReference type="ARBA" id="ARBA00023136"/>
    </source>
</evidence>
<comment type="similarity">
    <text evidence="2">Belongs to the oxidase-dependent Fe transporter (OFeT) (TC 9.A.10.1) family.</text>
</comment>
<feature type="transmembrane region" description="Helical" evidence="6">
    <location>
        <begin position="550"/>
        <end position="567"/>
    </location>
</feature>
<feature type="transmembrane region" description="Helical" evidence="6">
    <location>
        <begin position="406"/>
        <end position="428"/>
    </location>
</feature>
<evidence type="ECO:0000313" key="7">
    <source>
        <dbReference type="EMBL" id="ANS75563.1"/>
    </source>
</evidence>
<feature type="transmembrane region" description="Helical" evidence="6">
    <location>
        <begin position="601"/>
        <end position="617"/>
    </location>
</feature>
<proteinExistence type="inferred from homology"/>
<feature type="transmembrane region" description="Helical" evidence="6">
    <location>
        <begin position="518"/>
        <end position="538"/>
    </location>
</feature>
<organism evidence="7 8">
    <name type="scientific">Paenibacillus yonginensis</name>
    <dbReference type="NCBI Taxonomy" id="1462996"/>
    <lineage>
        <taxon>Bacteria</taxon>
        <taxon>Bacillati</taxon>
        <taxon>Bacillota</taxon>
        <taxon>Bacilli</taxon>
        <taxon>Bacillales</taxon>
        <taxon>Paenibacillaceae</taxon>
        <taxon>Paenibacillus</taxon>
    </lineage>
</organism>
<evidence type="ECO:0000256" key="2">
    <source>
        <dbReference type="ARBA" id="ARBA00008333"/>
    </source>
</evidence>
<dbReference type="InterPro" id="IPR004923">
    <property type="entry name" value="FTR1/Fip1/EfeU"/>
</dbReference>
<dbReference type="Proteomes" id="UP000092573">
    <property type="component" value="Chromosome"/>
</dbReference>
<dbReference type="RefSeq" id="WP_083180309.1">
    <property type="nucleotide sequence ID" value="NZ_CP014167.1"/>
</dbReference>
<dbReference type="EMBL" id="CP014167">
    <property type="protein sequence ID" value="ANS75563.1"/>
    <property type="molecule type" value="Genomic_DNA"/>
</dbReference>
<keyword evidence="4 6" id="KW-1133">Transmembrane helix</keyword>
<feature type="transmembrane region" description="Helical" evidence="6">
    <location>
        <begin position="373"/>
        <end position="394"/>
    </location>
</feature>
<evidence type="ECO:0000256" key="4">
    <source>
        <dbReference type="ARBA" id="ARBA00022989"/>
    </source>
</evidence>
<dbReference type="PANTHER" id="PTHR31632">
    <property type="entry name" value="IRON TRANSPORTER FTH1"/>
    <property type="match status" value="1"/>
</dbReference>
<dbReference type="GO" id="GO:0015093">
    <property type="term" value="F:ferrous iron transmembrane transporter activity"/>
    <property type="evidence" value="ECO:0007669"/>
    <property type="project" value="TreeGrafter"/>
</dbReference>
<dbReference type="KEGG" id="pyg:AWM70_13960"/>
<keyword evidence="8" id="KW-1185">Reference proteome</keyword>
<dbReference type="Pfam" id="PF03239">
    <property type="entry name" value="FTR1"/>
    <property type="match status" value="1"/>
</dbReference>
<name>A0A1B1N2C5_9BACL</name>
<evidence type="ECO:0000313" key="8">
    <source>
        <dbReference type="Proteomes" id="UP000092573"/>
    </source>
</evidence>
<dbReference type="AlphaFoldDB" id="A0A1B1N2C5"/>
<protein>
    <submittedName>
        <fullName evidence="7">Iron permease</fullName>
    </submittedName>
</protein>
<evidence type="ECO:0000256" key="6">
    <source>
        <dbReference type="SAM" id="Phobius"/>
    </source>
</evidence>
<dbReference type="PANTHER" id="PTHR31632:SF2">
    <property type="entry name" value="PLASMA MEMBRANE IRON PERMEASE"/>
    <property type="match status" value="1"/>
</dbReference>
<sequence>MNEQTLGYAADHPDHADSAHQAVLAKRLSGLLLAAALLLGQLWLATATVSTSAYASGDHDQTVLDTLLPLVGGALVAAGSGDWTEASSELSQFNLAWQHLSPPDDMNSRVASEAEAARKAIAAQDKESAAKALSALAKDVNAYLEAADASDPAGKESGAASVADAGKQSAGQLLALSNKVAADLKQSDLEVAKRDYKAITDGWTKLENPIRQAHFGLYSKLETQMSLIRVALQANPAKADQAASELSEMNTLLQDYVHGKLDGQKDQAPETGSVSLGDALALLLGASAQLDSGDTGGAQSQLEQFIEMWPAVEGAVSISSPSAYQNTENRMTEALGYLASNPPAADQAQTVIGQMLSQLEPISKVTSYSAWDAALVMLREGLEAILVVAALLAFAKRADNRTARKFIWSGAALGLVLSGLLAVLLTYAVSRAASGSTRELTEGITGLFAVVMMLTIGAWLHGKSSTQAWNAYLSRQVGGAIARGSLWSLFTLSGLAILREGAETTVFYIGMAPSISPAELVLGIAGALAGLAVLGYCIIRFSSRMPIRPFFLTATVLIYYLVLRFLGESLHALQIAGRLPAHSQSGLPTIGWLGVYPTWETFIPQLFLLVWIVYSFVRPHERKPGSGRQAPVV</sequence>
<keyword evidence="3 6" id="KW-0812">Transmembrane</keyword>
<evidence type="ECO:0000256" key="3">
    <source>
        <dbReference type="ARBA" id="ARBA00022692"/>
    </source>
</evidence>
<accession>A0A1B1N2C5</accession>
<comment type="subcellular location">
    <subcellularLocation>
        <location evidence="1">Membrane</location>
        <topology evidence="1">Multi-pass membrane protein</topology>
    </subcellularLocation>
</comment>